<dbReference type="OrthoDB" id="9255981at2"/>
<dbReference type="Proteomes" id="UP000181962">
    <property type="component" value="Chromosome"/>
</dbReference>
<accession>A0A1L3FP44</accession>
<dbReference type="AlphaFoldDB" id="A0A1L3FP44"/>
<dbReference type="EMBL" id="CP017637">
    <property type="protein sequence ID" value="APG15031.1"/>
    <property type="molecule type" value="Genomic_DNA"/>
</dbReference>
<protein>
    <submittedName>
        <fullName evidence="1">Uncharacterized protein</fullName>
    </submittedName>
</protein>
<sequence length="272" mass="31017">MTRKLPLTDFRAIRHQLEPDDFAISDGDDITPTDLIDEQTWAGITHLTDDVAIRTSDHNGIRLKLLYSLWSDWIVAIGDPDHPDELYNCMLDAADAFQCVNFLLLHGYYRAAMAELRVALELVMIGSYGNLKPTDADYVTWKTSGSELGFSRIRKRLHGMLTQEQYNWLFADGEILSSTFRQLCNFTHSRPDSSDGALWESNGPVYVHEVLMRTFFTALSVYAICYLLVRIARPAFTLPEDSRILFEEDWGPGREAIAKAFEQLFKERASHG</sequence>
<evidence type="ECO:0000313" key="2">
    <source>
        <dbReference type="Proteomes" id="UP000181962"/>
    </source>
</evidence>
<name>A0A1L3FP44_BRAJP</name>
<dbReference type="RefSeq" id="WP_038936644.1">
    <property type="nucleotide sequence ID" value="NZ_CP017637.1"/>
</dbReference>
<reference evidence="1 2" key="1">
    <citation type="submission" date="2016-11" db="EMBL/GenBank/DDBJ databases">
        <title>Complete Genome Sequence of Bradyrhizobium sp. strain J5, an isolated from soybean nodule in Hokkaido.</title>
        <authorList>
            <person name="Kanehara K."/>
        </authorList>
    </citation>
    <scope>NUCLEOTIDE SEQUENCE [LARGE SCALE GENOMIC DNA]</scope>
    <source>
        <strain evidence="1 2">J5</strain>
    </source>
</reference>
<evidence type="ECO:0000313" key="1">
    <source>
        <dbReference type="EMBL" id="APG15031.1"/>
    </source>
</evidence>
<organism evidence="1 2">
    <name type="scientific">Bradyrhizobium japonicum</name>
    <dbReference type="NCBI Taxonomy" id="375"/>
    <lineage>
        <taxon>Bacteria</taxon>
        <taxon>Pseudomonadati</taxon>
        <taxon>Pseudomonadota</taxon>
        <taxon>Alphaproteobacteria</taxon>
        <taxon>Hyphomicrobiales</taxon>
        <taxon>Nitrobacteraceae</taxon>
        <taxon>Bradyrhizobium</taxon>
    </lineage>
</organism>
<proteinExistence type="predicted"/>
<gene>
    <name evidence="1" type="ORF">BKD09_42630</name>
</gene>